<dbReference type="PROSITE" id="PS51764">
    <property type="entry name" value="GH26"/>
    <property type="match status" value="1"/>
</dbReference>
<dbReference type="RefSeq" id="WP_105483731.1">
    <property type="nucleotide sequence ID" value="NZ_NIGF01000008.1"/>
</dbReference>
<evidence type="ECO:0000256" key="1">
    <source>
        <dbReference type="ARBA" id="ARBA00007754"/>
    </source>
</evidence>
<organism evidence="7 8">
    <name type="scientific">Abditibacterium utsteinense</name>
    <dbReference type="NCBI Taxonomy" id="1960156"/>
    <lineage>
        <taxon>Bacteria</taxon>
        <taxon>Pseudomonadati</taxon>
        <taxon>Abditibacteriota</taxon>
        <taxon>Abditibacteriia</taxon>
        <taxon>Abditibacteriales</taxon>
        <taxon>Abditibacteriaceae</taxon>
        <taxon>Abditibacterium</taxon>
    </lineage>
</organism>
<keyword evidence="2 4" id="KW-0378">Hydrolase</keyword>
<feature type="active site" description="Nucleophile" evidence="4">
    <location>
        <position position="255"/>
    </location>
</feature>
<evidence type="ECO:0000256" key="3">
    <source>
        <dbReference type="ARBA" id="ARBA00023295"/>
    </source>
</evidence>
<dbReference type="InterPro" id="IPR017853">
    <property type="entry name" value="GH"/>
</dbReference>
<dbReference type="EMBL" id="NIGF01000008">
    <property type="protein sequence ID" value="PQV63890.1"/>
    <property type="molecule type" value="Genomic_DNA"/>
</dbReference>
<dbReference type="InterPro" id="IPR000805">
    <property type="entry name" value="Glyco_hydro_26"/>
</dbReference>
<keyword evidence="3 4" id="KW-0326">Glycosidase</keyword>
<dbReference type="InParanoid" id="A0A2S8SSV6"/>
<dbReference type="GO" id="GO:0016985">
    <property type="term" value="F:mannan endo-1,4-beta-mannosidase activity"/>
    <property type="evidence" value="ECO:0007669"/>
    <property type="project" value="InterPro"/>
</dbReference>
<dbReference type="InterPro" id="IPR022790">
    <property type="entry name" value="GH26_dom"/>
</dbReference>
<dbReference type="AlphaFoldDB" id="A0A2S8SSV6"/>
<evidence type="ECO:0000256" key="4">
    <source>
        <dbReference type="PROSITE-ProRule" id="PRU01100"/>
    </source>
</evidence>
<dbReference type="Proteomes" id="UP000237684">
    <property type="component" value="Unassembled WGS sequence"/>
</dbReference>
<name>A0A2S8SSV6_9BACT</name>
<dbReference type="InterPro" id="IPR006311">
    <property type="entry name" value="TAT_signal"/>
</dbReference>
<protein>
    <submittedName>
        <fullName evidence="7">Glycosyl hydrolase family 26</fullName>
    </submittedName>
</protein>
<dbReference type="OrthoDB" id="185675at2"/>
<evidence type="ECO:0000313" key="8">
    <source>
        <dbReference type="Proteomes" id="UP000237684"/>
    </source>
</evidence>
<feature type="chain" id="PRO_5015630788" evidence="5">
    <location>
        <begin position="24"/>
        <end position="467"/>
    </location>
</feature>
<dbReference type="Gene3D" id="3.20.20.80">
    <property type="entry name" value="Glycosidases"/>
    <property type="match status" value="1"/>
</dbReference>
<gene>
    <name evidence="7" type="ORF">B1R32_10897</name>
</gene>
<sequence>MPSRRDFLLFGAAALVPARLARAANLGAAAVSAPSNAVHASPIFPTLAKFEPPSGCYIGAFIERDSAVMGNIPAFEELTKRKHASYFTYVGYGRPFPLEWVRKVARNGGAPHLAFEPNDGLAEVKDGPYLRSWARDAARVKCPIFLRWASEMNGPWTKYGGDPALYKNRFQLVSRVMKEEAPNVAMLWTPFAEPAKYIPDYYPGDSWVDWVGVNIYSVYIHNGDVKRPSADEDPVAFLKTVYDLYAARKPIHISEFAATIYCKGTGQDTVEWAIEKTKRFYTALREQFPRVKSVNWFCLDTVQAGLASNNYSLLSDGRMLATYRTLVSDKYFLSRVAFNAKEWNRPIKMGTTLGQGGFSLPNRSNDDILAISGAVASTISEPFLRGLKNGDVVSGDLELWAQLPIGQKARGIIWQVDGKTIALTNREPFRVSVPRERLIEGEHTAKIIVLTRDGRQSESSEVRFSLE</sequence>
<comment type="similarity">
    <text evidence="1 4">Belongs to the glycosyl hydrolase 26 family.</text>
</comment>
<keyword evidence="8" id="KW-1185">Reference proteome</keyword>
<dbReference type="Pfam" id="PF02156">
    <property type="entry name" value="Glyco_hydro_26"/>
    <property type="match status" value="1"/>
</dbReference>
<evidence type="ECO:0000313" key="7">
    <source>
        <dbReference type="EMBL" id="PQV63890.1"/>
    </source>
</evidence>
<dbReference type="GO" id="GO:0006080">
    <property type="term" value="P:substituted mannan metabolic process"/>
    <property type="evidence" value="ECO:0007669"/>
    <property type="project" value="InterPro"/>
</dbReference>
<feature type="signal peptide" evidence="5">
    <location>
        <begin position="1"/>
        <end position="23"/>
    </location>
</feature>
<feature type="domain" description="GH26" evidence="6">
    <location>
        <begin position="11"/>
        <end position="336"/>
    </location>
</feature>
<reference evidence="7 8" key="1">
    <citation type="journal article" date="2018" name="Syst. Appl. Microbiol.">
        <title>Abditibacterium utsteinense sp. nov., the first cultivated member of candidate phylum FBP, isolated from ice-free Antarctic soil samples.</title>
        <authorList>
            <person name="Tahon G."/>
            <person name="Tytgat B."/>
            <person name="Lebbe L."/>
            <person name="Carlier A."/>
            <person name="Willems A."/>
        </authorList>
    </citation>
    <scope>NUCLEOTIDE SEQUENCE [LARGE SCALE GENOMIC DNA]</scope>
    <source>
        <strain evidence="7 8">LMG 29911</strain>
    </source>
</reference>
<feature type="active site" description="Proton donor" evidence="4">
    <location>
        <position position="151"/>
    </location>
</feature>
<evidence type="ECO:0000259" key="6">
    <source>
        <dbReference type="PROSITE" id="PS51764"/>
    </source>
</evidence>
<comment type="caution">
    <text evidence="7">The sequence shown here is derived from an EMBL/GenBank/DDBJ whole genome shotgun (WGS) entry which is preliminary data.</text>
</comment>
<dbReference type="PANTHER" id="PTHR40079">
    <property type="entry name" value="MANNAN ENDO-1,4-BETA-MANNOSIDASE E-RELATED"/>
    <property type="match status" value="1"/>
</dbReference>
<evidence type="ECO:0000256" key="2">
    <source>
        <dbReference type="ARBA" id="ARBA00022801"/>
    </source>
</evidence>
<dbReference type="PANTHER" id="PTHR40079:SF4">
    <property type="entry name" value="GH26 DOMAIN-CONTAINING PROTEIN-RELATED"/>
    <property type="match status" value="1"/>
</dbReference>
<dbReference type="PROSITE" id="PS51318">
    <property type="entry name" value="TAT"/>
    <property type="match status" value="1"/>
</dbReference>
<keyword evidence="5" id="KW-0732">Signal</keyword>
<evidence type="ECO:0000256" key="5">
    <source>
        <dbReference type="SAM" id="SignalP"/>
    </source>
</evidence>
<accession>A0A2S8SSV6</accession>
<dbReference type="SUPFAM" id="SSF51445">
    <property type="entry name" value="(Trans)glycosidases"/>
    <property type="match status" value="1"/>
</dbReference>
<proteinExistence type="inferred from homology"/>